<evidence type="ECO:0000259" key="2">
    <source>
        <dbReference type="Pfam" id="PF08327"/>
    </source>
</evidence>
<evidence type="ECO:0000313" key="4">
    <source>
        <dbReference type="EMBL" id="WXA13945.1"/>
    </source>
</evidence>
<dbReference type="RefSeq" id="WP_338733261.1">
    <property type="nucleotide sequence ID" value="NZ_CP136925.1"/>
</dbReference>
<accession>A0AAU6P941</accession>
<organism evidence="4">
    <name type="scientific">Mangrovimonas cancribranchiae</name>
    <dbReference type="NCBI Taxonomy" id="3080055"/>
    <lineage>
        <taxon>Bacteria</taxon>
        <taxon>Pseudomonadati</taxon>
        <taxon>Bacteroidota</taxon>
        <taxon>Flavobacteriia</taxon>
        <taxon>Flavobacteriales</taxon>
        <taxon>Flavobacteriaceae</taxon>
        <taxon>Mangrovimonas</taxon>
    </lineage>
</organism>
<feature type="domain" description="Activator of Hsp90 ATPase homologue 1/2-like C-terminal" evidence="2">
    <location>
        <begin position="14"/>
        <end position="132"/>
    </location>
</feature>
<dbReference type="EMBL" id="CP136925">
    <property type="protein sequence ID" value="WXA13945.1"/>
    <property type="molecule type" value="Genomic_DNA"/>
</dbReference>
<comment type="similarity">
    <text evidence="1">Belongs to the AHA1 family.</text>
</comment>
<reference evidence="4 5" key="1">
    <citation type="submission" date="2023-10" db="EMBL/GenBank/DDBJ databases">
        <title>Culture-based analysis of two novel bacteria associated with mangrove crab gills.</title>
        <authorList>
            <person name="Yang X."/>
            <person name="Garuglieri E."/>
            <person name="Van Goethem M.W."/>
            <person name="Fusi M."/>
            <person name="Marasco R."/>
            <person name="Daffonchio D.G."/>
        </authorList>
    </citation>
    <scope>NUCLEOTIDE SEQUENCE</scope>
    <source>
        <strain evidence="4">UG2-1</strain>
        <strain evidence="3">UG2-2</strain>
        <strain evidence="5">UG2_2</strain>
    </source>
</reference>
<keyword evidence="5" id="KW-1185">Reference proteome</keyword>
<proteinExistence type="inferred from homology"/>
<evidence type="ECO:0000256" key="1">
    <source>
        <dbReference type="ARBA" id="ARBA00006817"/>
    </source>
</evidence>
<dbReference type="InterPro" id="IPR023393">
    <property type="entry name" value="START-like_dom_sf"/>
</dbReference>
<dbReference type="Gene3D" id="3.30.530.20">
    <property type="match status" value="1"/>
</dbReference>
<evidence type="ECO:0000313" key="5">
    <source>
        <dbReference type="Proteomes" id="UP001368318"/>
    </source>
</evidence>
<dbReference type="KEGG" id="mcaa:R3L15_03520"/>
<dbReference type="InterPro" id="IPR013538">
    <property type="entry name" value="ASHA1/2-like_C"/>
</dbReference>
<gene>
    <name evidence="4" type="ORF">R3L15_03520</name>
    <name evidence="3" type="ORF">R3L16_03875</name>
</gene>
<sequence length="143" mass="16771">MSSHSIYHNFIIKVSLKEVFDAVSHPQHLDNWWTLKSSGEPKLGTTYNLNFTDAYDWYGKVAVCEPNNSFHIKMTKSDKDWEPTTFGFDLQEHDQGTYVRFSHVNWPEMNDHLKFSSFCWGMLLNGLKDYLEKGTVIPFENRN</sequence>
<evidence type="ECO:0000313" key="3">
    <source>
        <dbReference type="EMBL" id="WXA03633.1"/>
    </source>
</evidence>
<dbReference type="Pfam" id="PF08327">
    <property type="entry name" value="AHSA1"/>
    <property type="match status" value="1"/>
</dbReference>
<name>A0AAU6P941_9FLAO</name>
<dbReference type="Proteomes" id="UP001368318">
    <property type="component" value="Chromosome"/>
</dbReference>
<protein>
    <submittedName>
        <fullName evidence="4">SRPBCC domain-containing protein</fullName>
    </submittedName>
</protein>
<dbReference type="CDD" id="cd07814">
    <property type="entry name" value="SRPBCC_CalC_Aha1-like"/>
    <property type="match status" value="1"/>
</dbReference>
<dbReference type="EMBL" id="CP136924">
    <property type="protein sequence ID" value="WXA03633.1"/>
    <property type="molecule type" value="Genomic_DNA"/>
</dbReference>
<dbReference type="AlphaFoldDB" id="A0AAU6P941"/>
<dbReference type="SUPFAM" id="SSF55961">
    <property type="entry name" value="Bet v1-like"/>
    <property type="match status" value="1"/>
</dbReference>